<organism evidence="10 11">
    <name type="scientific">Arthrobacter terricola</name>
    <dbReference type="NCBI Taxonomy" id="2547396"/>
    <lineage>
        <taxon>Bacteria</taxon>
        <taxon>Bacillati</taxon>
        <taxon>Actinomycetota</taxon>
        <taxon>Actinomycetes</taxon>
        <taxon>Micrococcales</taxon>
        <taxon>Micrococcaceae</taxon>
        <taxon>Arthrobacter</taxon>
    </lineage>
</organism>
<dbReference type="InterPro" id="IPR050250">
    <property type="entry name" value="Macrolide_Exporter_MacB"/>
</dbReference>
<evidence type="ECO:0000256" key="5">
    <source>
        <dbReference type="ARBA" id="ARBA00023136"/>
    </source>
</evidence>
<evidence type="ECO:0000259" key="8">
    <source>
        <dbReference type="Pfam" id="PF02687"/>
    </source>
</evidence>
<comment type="similarity">
    <text evidence="6">Belongs to the ABC-4 integral membrane protein family.</text>
</comment>
<evidence type="ECO:0000256" key="6">
    <source>
        <dbReference type="ARBA" id="ARBA00038076"/>
    </source>
</evidence>
<dbReference type="Pfam" id="PF12704">
    <property type="entry name" value="MacB_PCD"/>
    <property type="match status" value="1"/>
</dbReference>
<evidence type="ECO:0000313" key="10">
    <source>
        <dbReference type="EMBL" id="TDF97315.1"/>
    </source>
</evidence>
<reference evidence="10 11" key="1">
    <citation type="submission" date="2019-03" db="EMBL/GenBank/DDBJ databases">
        <title>Whole genome sequence of Arthrobacter sp JH1-1.</title>
        <authorList>
            <person name="Trinh H.N."/>
        </authorList>
    </citation>
    <scope>NUCLEOTIDE SEQUENCE [LARGE SCALE GENOMIC DNA]</scope>
    <source>
        <strain evidence="10 11">JH1-1</strain>
    </source>
</reference>
<dbReference type="Proteomes" id="UP000295511">
    <property type="component" value="Unassembled WGS sequence"/>
</dbReference>
<evidence type="ECO:0000256" key="3">
    <source>
        <dbReference type="ARBA" id="ARBA00022692"/>
    </source>
</evidence>
<feature type="transmembrane region" description="Helical" evidence="7">
    <location>
        <begin position="376"/>
        <end position="398"/>
    </location>
</feature>
<dbReference type="EMBL" id="SMRU01000008">
    <property type="protein sequence ID" value="TDF97315.1"/>
    <property type="molecule type" value="Genomic_DNA"/>
</dbReference>
<feature type="domain" description="MacB-like periplasmic core" evidence="9">
    <location>
        <begin position="21"/>
        <end position="256"/>
    </location>
</feature>
<feature type="transmembrane region" description="Helical" evidence="7">
    <location>
        <begin position="293"/>
        <end position="318"/>
    </location>
</feature>
<gene>
    <name evidence="10" type="ORF">E1809_08100</name>
</gene>
<sequence>MMIAESIRFALSGVMANKMRSILTTLGILIGIASVIILLAVGAGTSNAIKAQIGKLGTNVLTVSRQTTAGGRSAGGGQAVTGTRSRSTNLTLQDMAALTDPVMAPDVASTAPVVTAQNVTATFQDATHAVATFVGTTPSYFSISNDALSAGSYFSDGDATNGTEVAVIGNTVAQDLVGNQVNSAVGQTIALNGQNFVVSGVLASKGSSGLNDPDDIVVIPYSAAQDKFTGYSPSLSSITVQAKSADVMNQAQNEIQMILDARHNVTSANRDYQVRNQAQILTTATTTTATLTILLGAVAGISLLVGGIGVMNIMLVTVTERTREIGIRKAIGASRGSIVSQFLIESLIISLIGGLLGIAGGYIGSAFPVLGTQPEVQWWTVWLSFLVSAAIGLVFGIYPANKAAKLRPIDALRYE</sequence>
<keyword evidence="3 7" id="KW-0812">Transmembrane</keyword>
<accession>A0A4R5KQM5</accession>
<dbReference type="AlphaFoldDB" id="A0A4R5KQM5"/>
<keyword evidence="2" id="KW-1003">Cell membrane</keyword>
<evidence type="ECO:0000256" key="4">
    <source>
        <dbReference type="ARBA" id="ARBA00022989"/>
    </source>
</evidence>
<dbReference type="RefSeq" id="WP_133203723.1">
    <property type="nucleotide sequence ID" value="NZ_SMRU01000008.1"/>
</dbReference>
<dbReference type="InterPro" id="IPR003838">
    <property type="entry name" value="ABC3_permease_C"/>
</dbReference>
<dbReference type="PANTHER" id="PTHR30572">
    <property type="entry name" value="MEMBRANE COMPONENT OF TRANSPORTER-RELATED"/>
    <property type="match status" value="1"/>
</dbReference>
<dbReference type="GO" id="GO:0022857">
    <property type="term" value="F:transmembrane transporter activity"/>
    <property type="evidence" value="ECO:0007669"/>
    <property type="project" value="TreeGrafter"/>
</dbReference>
<keyword evidence="5 7" id="KW-0472">Membrane</keyword>
<feature type="domain" description="ABC3 transporter permease C-terminal" evidence="8">
    <location>
        <begin position="297"/>
        <end position="407"/>
    </location>
</feature>
<dbReference type="InterPro" id="IPR025857">
    <property type="entry name" value="MacB_PCD"/>
</dbReference>
<evidence type="ECO:0000256" key="1">
    <source>
        <dbReference type="ARBA" id="ARBA00004651"/>
    </source>
</evidence>
<comment type="subcellular location">
    <subcellularLocation>
        <location evidence="1">Cell membrane</location>
        <topology evidence="1">Multi-pass membrane protein</topology>
    </subcellularLocation>
</comment>
<name>A0A4R5KQM5_9MICC</name>
<dbReference type="OrthoDB" id="9780560at2"/>
<proteinExistence type="inferred from homology"/>
<keyword evidence="4 7" id="KW-1133">Transmembrane helix</keyword>
<feature type="transmembrane region" description="Helical" evidence="7">
    <location>
        <begin position="338"/>
        <end position="364"/>
    </location>
</feature>
<evidence type="ECO:0000256" key="7">
    <source>
        <dbReference type="SAM" id="Phobius"/>
    </source>
</evidence>
<comment type="caution">
    <text evidence="10">The sequence shown here is derived from an EMBL/GenBank/DDBJ whole genome shotgun (WGS) entry which is preliminary data.</text>
</comment>
<evidence type="ECO:0000256" key="2">
    <source>
        <dbReference type="ARBA" id="ARBA00022475"/>
    </source>
</evidence>
<protein>
    <submittedName>
        <fullName evidence="10">FtsX-like permease family protein</fullName>
    </submittedName>
</protein>
<dbReference type="Pfam" id="PF02687">
    <property type="entry name" value="FtsX"/>
    <property type="match status" value="1"/>
</dbReference>
<keyword evidence="11" id="KW-1185">Reference proteome</keyword>
<dbReference type="PANTHER" id="PTHR30572:SF4">
    <property type="entry name" value="ABC TRANSPORTER PERMEASE YTRF"/>
    <property type="match status" value="1"/>
</dbReference>
<evidence type="ECO:0000259" key="9">
    <source>
        <dbReference type="Pfam" id="PF12704"/>
    </source>
</evidence>
<dbReference type="GO" id="GO:0005886">
    <property type="term" value="C:plasma membrane"/>
    <property type="evidence" value="ECO:0007669"/>
    <property type="project" value="UniProtKB-SubCell"/>
</dbReference>
<evidence type="ECO:0000313" key="11">
    <source>
        <dbReference type="Proteomes" id="UP000295511"/>
    </source>
</evidence>